<dbReference type="PANTHER" id="PTHR33164">
    <property type="entry name" value="TRANSCRIPTIONAL REGULATOR, MARR FAMILY"/>
    <property type="match status" value="1"/>
</dbReference>
<accession>A0AA41UJ97</accession>
<proteinExistence type="predicted"/>
<evidence type="ECO:0000313" key="2">
    <source>
        <dbReference type="EMBL" id="MCJ8501660.1"/>
    </source>
</evidence>
<name>A0AA41UJ97_9BACT</name>
<comment type="caution">
    <text evidence="2">The sequence shown here is derived from an EMBL/GenBank/DDBJ whole genome shotgun (WGS) entry which is preliminary data.</text>
</comment>
<dbReference type="CDD" id="cd00090">
    <property type="entry name" value="HTH_ARSR"/>
    <property type="match status" value="1"/>
</dbReference>
<dbReference type="SUPFAM" id="SSF46785">
    <property type="entry name" value="Winged helix' DNA-binding domain"/>
    <property type="match status" value="1"/>
</dbReference>
<dbReference type="InterPro" id="IPR039422">
    <property type="entry name" value="MarR/SlyA-like"/>
</dbReference>
<dbReference type="GO" id="GO:0006950">
    <property type="term" value="P:response to stress"/>
    <property type="evidence" value="ECO:0007669"/>
    <property type="project" value="TreeGrafter"/>
</dbReference>
<dbReference type="PANTHER" id="PTHR33164:SF89">
    <property type="entry name" value="MARR FAMILY REGULATORY PROTEIN"/>
    <property type="match status" value="1"/>
</dbReference>
<dbReference type="SMART" id="SM00347">
    <property type="entry name" value="HTH_MARR"/>
    <property type="match status" value="1"/>
</dbReference>
<protein>
    <submittedName>
        <fullName evidence="2">MarR family transcriptional regulator</fullName>
    </submittedName>
</protein>
<organism evidence="2 3">
    <name type="scientific">Desulfatitalea alkaliphila</name>
    <dbReference type="NCBI Taxonomy" id="2929485"/>
    <lineage>
        <taxon>Bacteria</taxon>
        <taxon>Pseudomonadati</taxon>
        <taxon>Thermodesulfobacteriota</taxon>
        <taxon>Desulfobacteria</taxon>
        <taxon>Desulfobacterales</taxon>
        <taxon>Desulfosarcinaceae</taxon>
        <taxon>Desulfatitalea</taxon>
    </lineage>
</organism>
<dbReference type="InterPro" id="IPR000835">
    <property type="entry name" value="HTH_MarR-typ"/>
</dbReference>
<dbReference type="AlphaFoldDB" id="A0AA41UJ97"/>
<dbReference type="GO" id="GO:0003700">
    <property type="term" value="F:DNA-binding transcription factor activity"/>
    <property type="evidence" value="ECO:0007669"/>
    <property type="project" value="InterPro"/>
</dbReference>
<dbReference type="Pfam" id="PF12802">
    <property type="entry name" value="MarR_2"/>
    <property type="match status" value="1"/>
</dbReference>
<keyword evidence="3" id="KW-1185">Reference proteome</keyword>
<reference evidence="2" key="1">
    <citation type="submission" date="2022-04" db="EMBL/GenBank/DDBJ databases">
        <title>Desulfatitalea alkaliphila sp. nov., a novel anaerobic sulfate-reducing bacterium isolated from terrestrial mud volcano, Taman Peninsula, Russia.</title>
        <authorList>
            <person name="Khomyakova M.A."/>
            <person name="Merkel A.Y."/>
            <person name="Slobodkin A.I."/>
        </authorList>
    </citation>
    <scope>NUCLEOTIDE SEQUENCE</scope>
    <source>
        <strain evidence="2">M08but</strain>
    </source>
</reference>
<evidence type="ECO:0000259" key="1">
    <source>
        <dbReference type="PROSITE" id="PS50995"/>
    </source>
</evidence>
<gene>
    <name evidence="2" type="ORF">MRX98_13840</name>
</gene>
<dbReference type="EMBL" id="JALJRB010000016">
    <property type="protein sequence ID" value="MCJ8501660.1"/>
    <property type="molecule type" value="Genomic_DNA"/>
</dbReference>
<dbReference type="PROSITE" id="PS50995">
    <property type="entry name" value="HTH_MARR_2"/>
    <property type="match status" value="1"/>
</dbReference>
<dbReference type="Proteomes" id="UP001165427">
    <property type="component" value="Unassembled WGS sequence"/>
</dbReference>
<dbReference type="InterPro" id="IPR011991">
    <property type="entry name" value="ArsR-like_HTH"/>
</dbReference>
<dbReference type="InterPro" id="IPR036390">
    <property type="entry name" value="WH_DNA-bd_sf"/>
</dbReference>
<dbReference type="Gene3D" id="1.10.10.10">
    <property type="entry name" value="Winged helix-like DNA-binding domain superfamily/Winged helix DNA-binding domain"/>
    <property type="match status" value="1"/>
</dbReference>
<dbReference type="InterPro" id="IPR036388">
    <property type="entry name" value="WH-like_DNA-bd_sf"/>
</dbReference>
<dbReference type="PRINTS" id="PR00598">
    <property type="entry name" value="HTHMARR"/>
</dbReference>
<sequence length="171" mass="19428">MPPLLTSENRTDTQPQMHREMLASLRKITQAISLHSRDLQRRYGLTGPQLILLNEIARHAEISVSELARLISVSQATVTEVLNRLEKMGLVTKSRDTRDKRRIMITTTPDCDQILDSAPPPLQEAFIERFAKLEQWEQLMILAALKRVVHLMSAEQIEAAPLFDAKANSTF</sequence>
<dbReference type="RefSeq" id="WP_246910155.1">
    <property type="nucleotide sequence ID" value="NZ_JALJRB010000016.1"/>
</dbReference>
<evidence type="ECO:0000313" key="3">
    <source>
        <dbReference type="Proteomes" id="UP001165427"/>
    </source>
</evidence>
<feature type="domain" description="HTH marR-type" evidence="1">
    <location>
        <begin position="18"/>
        <end position="150"/>
    </location>
</feature>